<dbReference type="InterPro" id="IPR012677">
    <property type="entry name" value="Nucleotide-bd_a/b_plait_sf"/>
</dbReference>
<sequence length="139" mass="15494">MDVDRPRGGARKQKGRGFREPMELEDRLQAGQFEALPSDKSGPGPAKSVEGWVVLVTGVHEEAQEEDVHDTFAEYGDVKNIYMNLDRRTGFVKGYALVEYGSKGEAQAAIDDMEGKELLTQIVHVTWAFSSGPIRRARR</sequence>
<evidence type="ECO:0000256" key="5">
    <source>
        <dbReference type="ARBA" id="ARBA00022490"/>
    </source>
</evidence>
<keyword evidence="9" id="KW-0866">Nonsense-mediated mRNA decay</keyword>
<dbReference type="EMBL" id="SIDB01000013">
    <property type="protein sequence ID" value="KAI3424256.1"/>
    <property type="molecule type" value="Genomic_DNA"/>
</dbReference>
<name>A0A9D4YT01_CHLVU</name>
<protein>
    <recommendedName>
        <fullName evidence="12">RNA-binding protein 8A</fullName>
    </recommendedName>
</protein>
<keyword evidence="5" id="KW-0963">Cytoplasm</keyword>
<dbReference type="Gene3D" id="3.30.70.330">
    <property type="match status" value="1"/>
</dbReference>
<dbReference type="SUPFAM" id="SSF54928">
    <property type="entry name" value="RNA-binding domain, RBD"/>
    <property type="match status" value="1"/>
</dbReference>
<evidence type="ECO:0000256" key="13">
    <source>
        <dbReference type="PROSITE-ProRule" id="PRU00176"/>
    </source>
</evidence>
<keyword evidence="6" id="KW-0507">mRNA processing</keyword>
<comment type="similarity">
    <text evidence="3">Belongs to the RBM8A family.</text>
</comment>
<dbReference type="GO" id="GO:0005737">
    <property type="term" value="C:cytoplasm"/>
    <property type="evidence" value="ECO:0007669"/>
    <property type="project" value="UniProtKB-SubCell"/>
</dbReference>
<evidence type="ECO:0000313" key="17">
    <source>
        <dbReference type="Proteomes" id="UP001055712"/>
    </source>
</evidence>
<evidence type="ECO:0000256" key="10">
    <source>
        <dbReference type="ARBA" id="ARBA00023187"/>
    </source>
</evidence>
<keyword evidence="7" id="KW-0810">Translation regulation</keyword>
<dbReference type="SMART" id="SM00360">
    <property type="entry name" value="RRM"/>
    <property type="match status" value="1"/>
</dbReference>
<comment type="subcellular location">
    <subcellularLocation>
        <location evidence="2">Cytoplasm</location>
    </subcellularLocation>
    <subcellularLocation>
        <location evidence="1">Nucleus</location>
    </subcellularLocation>
</comment>
<evidence type="ECO:0000259" key="15">
    <source>
        <dbReference type="PROSITE" id="PS50102"/>
    </source>
</evidence>
<evidence type="ECO:0000256" key="4">
    <source>
        <dbReference type="ARBA" id="ARBA00022448"/>
    </source>
</evidence>
<gene>
    <name evidence="16" type="ORF">D9Q98_009610</name>
</gene>
<comment type="caution">
    <text evidence="16">The sequence shown here is derived from an EMBL/GenBank/DDBJ whole genome shotgun (WGS) entry which is preliminary data.</text>
</comment>
<feature type="domain" description="RRM" evidence="15">
    <location>
        <begin position="52"/>
        <end position="130"/>
    </location>
</feature>
<evidence type="ECO:0000256" key="12">
    <source>
        <dbReference type="ARBA" id="ARBA00077711"/>
    </source>
</evidence>
<dbReference type="InterPro" id="IPR008111">
    <property type="entry name" value="RNA-bd_8"/>
</dbReference>
<dbReference type="PROSITE" id="PS50102">
    <property type="entry name" value="RRM"/>
    <property type="match status" value="1"/>
</dbReference>
<evidence type="ECO:0000313" key="16">
    <source>
        <dbReference type="EMBL" id="KAI3424256.1"/>
    </source>
</evidence>
<keyword evidence="11" id="KW-0539">Nucleus</keyword>
<evidence type="ECO:0000256" key="7">
    <source>
        <dbReference type="ARBA" id="ARBA00022845"/>
    </source>
</evidence>
<dbReference type="PRINTS" id="PR01738">
    <property type="entry name" value="RNABINDINGM8"/>
</dbReference>
<keyword evidence="10" id="KW-0508">mRNA splicing</keyword>
<organism evidence="16 17">
    <name type="scientific">Chlorella vulgaris</name>
    <name type="common">Green alga</name>
    <dbReference type="NCBI Taxonomy" id="3077"/>
    <lineage>
        <taxon>Eukaryota</taxon>
        <taxon>Viridiplantae</taxon>
        <taxon>Chlorophyta</taxon>
        <taxon>core chlorophytes</taxon>
        <taxon>Trebouxiophyceae</taxon>
        <taxon>Chlorellales</taxon>
        <taxon>Chlorellaceae</taxon>
        <taxon>Chlorella clade</taxon>
        <taxon>Chlorella</taxon>
    </lineage>
</organism>
<reference evidence="16" key="1">
    <citation type="journal article" date="2019" name="Plant J.">
        <title>Chlorella vulgaris genome assembly and annotation reveals the molecular basis for metabolic acclimation to high light conditions.</title>
        <authorList>
            <person name="Cecchin M."/>
            <person name="Marcolungo L."/>
            <person name="Rossato M."/>
            <person name="Girolomoni L."/>
            <person name="Cosentino E."/>
            <person name="Cuine S."/>
            <person name="Li-Beisson Y."/>
            <person name="Delledonne M."/>
            <person name="Ballottari M."/>
        </authorList>
    </citation>
    <scope>NUCLEOTIDE SEQUENCE</scope>
    <source>
        <strain evidence="16">211/11P</strain>
    </source>
</reference>
<dbReference type="OrthoDB" id="15688at2759"/>
<feature type="compositionally biased region" description="Basic and acidic residues" evidence="14">
    <location>
        <begin position="17"/>
        <end position="28"/>
    </location>
</feature>
<evidence type="ECO:0000256" key="1">
    <source>
        <dbReference type="ARBA" id="ARBA00004123"/>
    </source>
</evidence>
<dbReference type="GO" id="GO:0006417">
    <property type="term" value="P:regulation of translation"/>
    <property type="evidence" value="ECO:0007669"/>
    <property type="project" value="UniProtKB-KW"/>
</dbReference>
<evidence type="ECO:0000256" key="14">
    <source>
        <dbReference type="SAM" id="MobiDB-lite"/>
    </source>
</evidence>
<dbReference type="FunFam" id="3.30.70.330:FF:000525">
    <property type="entry name" value="RNA-binding protein 8A"/>
    <property type="match status" value="1"/>
</dbReference>
<dbReference type="AlphaFoldDB" id="A0A9D4YT01"/>
<dbReference type="GO" id="GO:0000184">
    <property type="term" value="P:nuclear-transcribed mRNA catabolic process, nonsense-mediated decay"/>
    <property type="evidence" value="ECO:0007669"/>
    <property type="project" value="UniProtKB-KW"/>
</dbReference>
<dbReference type="Pfam" id="PF00076">
    <property type="entry name" value="RRM_1"/>
    <property type="match status" value="1"/>
</dbReference>
<dbReference type="Proteomes" id="UP001055712">
    <property type="component" value="Unassembled WGS sequence"/>
</dbReference>
<evidence type="ECO:0000256" key="11">
    <source>
        <dbReference type="ARBA" id="ARBA00023242"/>
    </source>
</evidence>
<accession>A0A9D4YT01</accession>
<dbReference type="InterPro" id="IPR033744">
    <property type="entry name" value="RRM_RBM8"/>
</dbReference>
<evidence type="ECO:0000256" key="6">
    <source>
        <dbReference type="ARBA" id="ARBA00022664"/>
    </source>
</evidence>
<reference evidence="16" key="2">
    <citation type="submission" date="2020-11" db="EMBL/GenBank/DDBJ databases">
        <authorList>
            <person name="Cecchin M."/>
            <person name="Marcolungo L."/>
            <person name="Rossato M."/>
            <person name="Girolomoni L."/>
            <person name="Cosentino E."/>
            <person name="Cuine S."/>
            <person name="Li-Beisson Y."/>
            <person name="Delledonne M."/>
            <person name="Ballottari M."/>
        </authorList>
    </citation>
    <scope>NUCLEOTIDE SEQUENCE</scope>
    <source>
        <strain evidence="16">211/11P</strain>
        <tissue evidence="16">Whole cell</tissue>
    </source>
</reference>
<dbReference type="InterPro" id="IPR035979">
    <property type="entry name" value="RBD_domain_sf"/>
</dbReference>
<dbReference type="GO" id="GO:0008380">
    <property type="term" value="P:RNA splicing"/>
    <property type="evidence" value="ECO:0007669"/>
    <property type="project" value="UniProtKB-KW"/>
</dbReference>
<feature type="region of interest" description="Disordered" evidence="14">
    <location>
        <begin position="1"/>
        <end position="47"/>
    </location>
</feature>
<keyword evidence="4" id="KW-0813">Transport</keyword>
<keyword evidence="8 13" id="KW-0694">RNA-binding</keyword>
<dbReference type="GO" id="GO:0006397">
    <property type="term" value="P:mRNA processing"/>
    <property type="evidence" value="ECO:0007669"/>
    <property type="project" value="UniProtKB-KW"/>
</dbReference>
<evidence type="ECO:0000256" key="8">
    <source>
        <dbReference type="ARBA" id="ARBA00022884"/>
    </source>
</evidence>
<dbReference type="GO" id="GO:0003729">
    <property type="term" value="F:mRNA binding"/>
    <property type="evidence" value="ECO:0007669"/>
    <property type="project" value="InterPro"/>
</dbReference>
<dbReference type="CDD" id="cd12324">
    <property type="entry name" value="RRM_RBM8"/>
    <property type="match status" value="1"/>
</dbReference>
<dbReference type="PANTHER" id="PTHR45894">
    <property type="entry name" value="RNA-BINDING PROTEIN 8A"/>
    <property type="match status" value="1"/>
</dbReference>
<keyword evidence="17" id="KW-1185">Reference proteome</keyword>
<evidence type="ECO:0000256" key="3">
    <source>
        <dbReference type="ARBA" id="ARBA00007987"/>
    </source>
</evidence>
<evidence type="ECO:0000256" key="2">
    <source>
        <dbReference type="ARBA" id="ARBA00004496"/>
    </source>
</evidence>
<proteinExistence type="inferred from homology"/>
<dbReference type="InterPro" id="IPR000504">
    <property type="entry name" value="RRM_dom"/>
</dbReference>
<dbReference type="GO" id="GO:0005634">
    <property type="term" value="C:nucleus"/>
    <property type="evidence" value="ECO:0007669"/>
    <property type="project" value="UniProtKB-SubCell"/>
</dbReference>
<evidence type="ECO:0000256" key="9">
    <source>
        <dbReference type="ARBA" id="ARBA00023161"/>
    </source>
</evidence>